<dbReference type="Pfam" id="PF00589">
    <property type="entry name" value="Phage_integrase"/>
    <property type="match status" value="1"/>
</dbReference>
<evidence type="ECO:0000256" key="3">
    <source>
        <dbReference type="ARBA" id="ARBA00023172"/>
    </source>
</evidence>
<proteinExistence type="inferred from homology"/>
<feature type="domain" description="Tyr recombinase" evidence="4">
    <location>
        <begin position="203"/>
        <end position="371"/>
    </location>
</feature>
<organism evidence="5 6">
    <name type="scientific">Empedobacter stercoris</name>
    <dbReference type="NCBI Taxonomy" id="1628248"/>
    <lineage>
        <taxon>Bacteria</taxon>
        <taxon>Pseudomonadati</taxon>
        <taxon>Bacteroidota</taxon>
        <taxon>Flavobacteriia</taxon>
        <taxon>Flavobacteriales</taxon>
        <taxon>Weeksellaceae</taxon>
        <taxon>Empedobacter</taxon>
    </lineage>
</organism>
<keyword evidence="6" id="KW-1185">Reference proteome</keyword>
<name>A0ABX1WJJ0_9FLAO</name>
<accession>A0ABX1WJJ0</accession>
<dbReference type="Gene3D" id="1.10.150.130">
    <property type="match status" value="1"/>
</dbReference>
<comment type="caution">
    <text evidence="5">The sequence shown here is derived from an EMBL/GenBank/DDBJ whole genome shotgun (WGS) entry which is preliminary data.</text>
</comment>
<evidence type="ECO:0000259" key="4">
    <source>
        <dbReference type="PROSITE" id="PS51898"/>
    </source>
</evidence>
<dbReference type="InterPro" id="IPR011010">
    <property type="entry name" value="DNA_brk_join_enz"/>
</dbReference>
<evidence type="ECO:0000313" key="5">
    <source>
        <dbReference type="EMBL" id="NOJ74831.1"/>
    </source>
</evidence>
<dbReference type="Pfam" id="PF13102">
    <property type="entry name" value="Phage_int_SAM_5"/>
    <property type="match status" value="1"/>
</dbReference>
<dbReference type="Pfam" id="PF17293">
    <property type="entry name" value="Arm-DNA-bind_5"/>
    <property type="match status" value="1"/>
</dbReference>
<dbReference type="CDD" id="cd01185">
    <property type="entry name" value="INTN1_C_like"/>
    <property type="match status" value="1"/>
</dbReference>
<evidence type="ECO:0000256" key="1">
    <source>
        <dbReference type="ARBA" id="ARBA00008857"/>
    </source>
</evidence>
<sequence>MAIKVTLRKKPLKNGKLSLYLDFYPPIIRNGKSTRREFLGFSIYENPKGQIEKQHNKNIEAIAEEIATKRSIELNRPEIYNDMEKAQLEKKNKESQNFIDYIKKIADRRHGSNYQNWISAIMYLEHYTNGKLLFKDITLTFAEDYKHFLLTTNSLKRKDTKLSQNTALSYFTKFKTALKQAFVDEILSTDINSRIKNIKEQETNRTYLTIEELNKLANTECKNDLLKRASIFSALTGLRFSDVKNLSWKNVYKTNDEYYINFIQKKTEGVEYSPISEQAFNLLGERQKDSEKVFNGLKYSAYLNKQLTDWLKDAEITKDITFHSFRHTYATLQLANGTDLFTISKMLGHKNLKTTQIYAKIVSESKKQTTNKIILEL</sequence>
<reference evidence="5 6" key="1">
    <citation type="submission" date="2020-05" db="EMBL/GenBank/DDBJ databases">
        <title>Tigecycline resistant gene in Empedobacter stercoris.</title>
        <authorList>
            <person name="Chen Y."/>
            <person name="Cheng Y."/>
            <person name="Zhou K."/>
        </authorList>
    </citation>
    <scope>NUCLEOTIDE SEQUENCE [LARGE SCALE GENOMIC DNA]</scope>
    <source>
        <strain evidence="5 6">ES202</strain>
    </source>
</reference>
<dbReference type="PROSITE" id="PS51898">
    <property type="entry name" value="TYR_RECOMBINASE"/>
    <property type="match status" value="1"/>
</dbReference>
<dbReference type="Proteomes" id="UP000580344">
    <property type="component" value="Unassembled WGS sequence"/>
</dbReference>
<keyword evidence="3" id="KW-0233">DNA recombination</keyword>
<dbReference type="RefSeq" id="WP_171622153.1">
    <property type="nucleotide sequence ID" value="NZ_JABFOQ010000004.1"/>
</dbReference>
<evidence type="ECO:0000256" key="2">
    <source>
        <dbReference type="ARBA" id="ARBA00023125"/>
    </source>
</evidence>
<dbReference type="InterPro" id="IPR050090">
    <property type="entry name" value="Tyrosine_recombinase_XerCD"/>
</dbReference>
<gene>
    <name evidence="5" type="ORF">HMH06_03075</name>
</gene>
<dbReference type="SUPFAM" id="SSF56349">
    <property type="entry name" value="DNA breaking-rejoining enzymes"/>
    <property type="match status" value="1"/>
</dbReference>
<dbReference type="InterPro" id="IPR002104">
    <property type="entry name" value="Integrase_catalytic"/>
</dbReference>
<evidence type="ECO:0000313" key="6">
    <source>
        <dbReference type="Proteomes" id="UP000580344"/>
    </source>
</evidence>
<dbReference type="InterPro" id="IPR010998">
    <property type="entry name" value="Integrase_recombinase_N"/>
</dbReference>
<comment type="similarity">
    <text evidence="1">Belongs to the 'phage' integrase family.</text>
</comment>
<dbReference type="InterPro" id="IPR025269">
    <property type="entry name" value="SAM-like_dom"/>
</dbReference>
<dbReference type="InterPro" id="IPR013762">
    <property type="entry name" value="Integrase-like_cat_sf"/>
</dbReference>
<dbReference type="PANTHER" id="PTHR30349">
    <property type="entry name" value="PHAGE INTEGRASE-RELATED"/>
    <property type="match status" value="1"/>
</dbReference>
<dbReference type="Gene3D" id="1.10.443.10">
    <property type="entry name" value="Intergrase catalytic core"/>
    <property type="match status" value="1"/>
</dbReference>
<keyword evidence="2" id="KW-0238">DNA-binding</keyword>
<protein>
    <submittedName>
        <fullName evidence="5">Site-specific integrase</fullName>
    </submittedName>
</protein>
<dbReference type="InterPro" id="IPR035386">
    <property type="entry name" value="Arm-DNA-bind_5"/>
</dbReference>
<dbReference type="EMBL" id="JABFOQ010000004">
    <property type="protein sequence ID" value="NOJ74831.1"/>
    <property type="molecule type" value="Genomic_DNA"/>
</dbReference>
<dbReference type="PANTHER" id="PTHR30349:SF64">
    <property type="entry name" value="PROPHAGE INTEGRASE INTD-RELATED"/>
    <property type="match status" value="1"/>
</dbReference>